<dbReference type="Proteomes" id="UP001602287">
    <property type="component" value="Unassembled WGS sequence"/>
</dbReference>
<dbReference type="CDD" id="cd01097">
    <property type="entry name" value="Tetrahydromethanopterin_reductase"/>
    <property type="match status" value="1"/>
</dbReference>
<feature type="domain" description="Luciferase-like" evidence="2">
    <location>
        <begin position="42"/>
        <end position="290"/>
    </location>
</feature>
<accession>A0ABW6W264</accession>
<dbReference type="EMBL" id="JBIAZM010000012">
    <property type="protein sequence ID" value="MFF5203212.1"/>
    <property type="molecule type" value="Genomic_DNA"/>
</dbReference>
<organism evidence="3 4">
    <name type="scientific">Micromonospora parva</name>
    <dbReference type="NCBI Taxonomy" id="1464048"/>
    <lineage>
        <taxon>Bacteria</taxon>
        <taxon>Bacillati</taxon>
        <taxon>Actinomycetota</taxon>
        <taxon>Actinomycetes</taxon>
        <taxon>Micromonosporales</taxon>
        <taxon>Micromonosporaceae</taxon>
        <taxon>Micromonospora</taxon>
    </lineage>
</organism>
<protein>
    <submittedName>
        <fullName evidence="3">LLM class flavin-dependent oxidoreductase</fullName>
    </submittedName>
</protein>
<dbReference type="InterPro" id="IPR050564">
    <property type="entry name" value="F420-G6PD/mer"/>
</dbReference>
<dbReference type="PANTHER" id="PTHR43244:SF1">
    <property type="entry name" value="5,10-METHYLENETETRAHYDROMETHANOPTERIN REDUCTASE"/>
    <property type="match status" value="1"/>
</dbReference>
<dbReference type="Gene3D" id="3.20.20.30">
    <property type="entry name" value="Luciferase-like domain"/>
    <property type="match status" value="1"/>
</dbReference>
<evidence type="ECO:0000256" key="1">
    <source>
        <dbReference type="ARBA" id="ARBA00023002"/>
    </source>
</evidence>
<dbReference type="GeneID" id="95369454"/>
<dbReference type="InterPro" id="IPR011251">
    <property type="entry name" value="Luciferase-like_dom"/>
</dbReference>
<name>A0ABW6W264_9ACTN</name>
<evidence type="ECO:0000259" key="2">
    <source>
        <dbReference type="Pfam" id="PF00296"/>
    </source>
</evidence>
<evidence type="ECO:0000313" key="4">
    <source>
        <dbReference type="Proteomes" id="UP001602287"/>
    </source>
</evidence>
<dbReference type="Pfam" id="PF00296">
    <property type="entry name" value="Bac_luciferase"/>
    <property type="match status" value="1"/>
</dbReference>
<keyword evidence="1" id="KW-0560">Oxidoreductase</keyword>
<evidence type="ECO:0000313" key="3">
    <source>
        <dbReference type="EMBL" id="MFF5203212.1"/>
    </source>
</evidence>
<comment type="caution">
    <text evidence="3">The sequence shown here is derived from an EMBL/GenBank/DDBJ whole genome shotgun (WGS) entry which is preliminary data.</text>
</comment>
<dbReference type="PANTHER" id="PTHR43244">
    <property type="match status" value="1"/>
</dbReference>
<proteinExistence type="predicted"/>
<keyword evidence="4" id="KW-1185">Reference proteome</keyword>
<dbReference type="SUPFAM" id="SSF51679">
    <property type="entry name" value="Bacterial luciferase-like"/>
    <property type="match status" value="1"/>
</dbReference>
<reference evidence="3 4" key="1">
    <citation type="submission" date="2024-10" db="EMBL/GenBank/DDBJ databases">
        <title>The Natural Products Discovery Center: Release of the First 8490 Sequenced Strains for Exploring Actinobacteria Biosynthetic Diversity.</title>
        <authorList>
            <person name="Kalkreuter E."/>
            <person name="Kautsar S.A."/>
            <person name="Yang D."/>
            <person name="Bader C.D."/>
            <person name="Teijaro C.N."/>
            <person name="Fluegel L."/>
            <person name="Davis C.M."/>
            <person name="Simpson J.R."/>
            <person name="Lauterbach L."/>
            <person name="Steele A.D."/>
            <person name="Gui C."/>
            <person name="Meng S."/>
            <person name="Li G."/>
            <person name="Viehrig K."/>
            <person name="Ye F."/>
            <person name="Su P."/>
            <person name="Kiefer A.F."/>
            <person name="Nichols A."/>
            <person name="Cepeda A.J."/>
            <person name="Yan W."/>
            <person name="Fan B."/>
            <person name="Jiang Y."/>
            <person name="Adhikari A."/>
            <person name="Zheng C.-J."/>
            <person name="Schuster L."/>
            <person name="Cowan T.M."/>
            <person name="Smanski M.J."/>
            <person name="Chevrette M.G."/>
            <person name="De Carvalho L.P.S."/>
            <person name="Shen B."/>
        </authorList>
    </citation>
    <scope>NUCLEOTIDE SEQUENCE [LARGE SCALE GENOMIC DNA]</scope>
    <source>
        <strain evidence="3 4">NPDC000140</strain>
    </source>
</reference>
<gene>
    <name evidence="3" type="ORF">ACFY3B_26790</name>
</gene>
<sequence>MTHYSIMMPFAPRRPEQLLPFAALTQWSEASCLWQGQGNVGDTHISFSYAAASGFRVPMGTSVNLMPFLHPYDAALRAQTLAVATGHRVVAGFGPGGASLQRGTLGAPYRSQLGAVREYVTIVRSLLETGKVNHQGEFFSCGMELGTFPRPAIEIGLGVLRPRMAELAGEVADVAITWLTPASYLRDTVVPALRRGAERAGRPMPRVVAIVPMALRTPDRDPVDLALNSNSGHMRLPHYIDMLSRSGIDVDMADDPRASGRALVEGGAFLYGDQEELTQGIKEFSAAGADEVAFNLAGVCVTYGAKTTLGELETILGNVAR</sequence>
<dbReference type="InterPro" id="IPR036661">
    <property type="entry name" value="Luciferase-like_sf"/>
</dbReference>
<dbReference type="RefSeq" id="WP_030330385.1">
    <property type="nucleotide sequence ID" value="NZ_JBEXXF010000025.1"/>
</dbReference>